<dbReference type="Proteomes" id="UP000015103">
    <property type="component" value="Unassembled WGS sequence"/>
</dbReference>
<dbReference type="Pfam" id="PF00069">
    <property type="entry name" value="Pkinase"/>
    <property type="match status" value="1"/>
</dbReference>
<dbReference type="GO" id="GO:0005952">
    <property type="term" value="C:cAMP-dependent protein kinase complex"/>
    <property type="evidence" value="ECO:0007669"/>
    <property type="project" value="TreeGrafter"/>
</dbReference>
<accession>T1HHZ7</accession>
<dbReference type="EnsemblMetazoa" id="RPRC003670-RA">
    <property type="protein sequence ID" value="RPRC003670-PA"/>
    <property type="gene ID" value="RPRC003670"/>
</dbReference>
<dbReference type="STRING" id="13249.T1HHZ7"/>
<dbReference type="PANTHER" id="PTHR24353:SF153">
    <property type="entry name" value="CAMP-DEPENDENT PROTEIN KINASE CATALYTIC SUBUNIT 1"/>
    <property type="match status" value="1"/>
</dbReference>
<sequence>MSKSKDNVDEQVDRGNDSEEITDDLLFAEYEDVRLSLRQELIIEPEDDVEEECIPEEVVRRKSKGRKHPYFYDFLKPCHTSCHIPYIRDWKAFLATEKYMVKNRLRELPITVDSTEIQYVQLCFEDLYTLYFAKRLVNEDDKPMITYYMIKSYNKKNALSWDLLKSIKYEKSILTATKFPFIGHLEFLYKDEQHIHLGFPFIAGYTLRAYLQENIRLDESLIKFYTVQLILALEYLHFVNIIYRNLKPENILVEPNGYIKLIGFMKAKYIKCRTYTHCMSLEYTAPECLNNLKGYGFSADWWALAVNIYEMGAGFTPFYCGIQEKTADRILNGIFKMPVFFTYDLKDLLMKMLYPDLRYRAGLTMYGIKTIKKHNWLSGSPWMDILNRKVRPPFIPELRNPLMERTFLSYDEETLNSNSFSKFCTDFEYDDK</sequence>
<keyword evidence="2" id="KW-0808">Transferase</keyword>
<dbReference type="InterPro" id="IPR000719">
    <property type="entry name" value="Prot_kinase_dom"/>
</dbReference>
<evidence type="ECO:0000313" key="7">
    <source>
        <dbReference type="EnsemblMetazoa" id="RPRC003670-PA"/>
    </source>
</evidence>
<dbReference type="Gene3D" id="3.30.200.20">
    <property type="entry name" value="Phosphorylase Kinase, domain 1"/>
    <property type="match status" value="1"/>
</dbReference>
<dbReference type="EMBL" id="ACPB03017629">
    <property type="status" value="NOT_ANNOTATED_CDS"/>
    <property type="molecule type" value="Genomic_DNA"/>
</dbReference>
<dbReference type="RefSeq" id="XP_073991631.1">
    <property type="nucleotide sequence ID" value="XM_074135530.1"/>
</dbReference>
<evidence type="ECO:0000256" key="2">
    <source>
        <dbReference type="ARBA" id="ARBA00022679"/>
    </source>
</evidence>
<dbReference type="GO" id="GO:0005524">
    <property type="term" value="F:ATP binding"/>
    <property type="evidence" value="ECO:0007669"/>
    <property type="project" value="UniProtKB-KW"/>
</dbReference>
<organism evidence="7 8">
    <name type="scientific">Rhodnius prolixus</name>
    <name type="common">Triatomid bug</name>
    <dbReference type="NCBI Taxonomy" id="13249"/>
    <lineage>
        <taxon>Eukaryota</taxon>
        <taxon>Metazoa</taxon>
        <taxon>Ecdysozoa</taxon>
        <taxon>Arthropoda</taxon>
        <taxon>Hexapoda</taxon>
        <taxon>Insecta</taxon>
        <taxon>Pterygota</taxon>
        <taxon>Neoptera</taxon>
        <taxon>Paraneoptera</taxon>
        <taxon>Hemiptera</taxon>
        <taxon>Heteroptera</taxon>
        <taxon>Panheteroptera</taxon>
        <taxon>Cimicomorpha</taxon>
        <taxon>Reduviidae</taxon>
        <taxon>Triatominae</taxon>
        <taxon>Rhodnius</taxon>
    </lineage>
</organism>
<dbReference type="GO" id="GO:0005829">
    <property type="term" value="C:cytosol"/>
    <property type="evidence" value="ECO:0007669"/>
    <property type="project" value="TreeGrafter"/>
</dbReference>
<dbReference type="SMART" id="SM00220">
    <property type="entry name" value="S_TKc"/>
    <property type="match status" value="1"/>
</dbReference>
<dbReference type="GO" id="GO:0005634">
    <property type="term" value="C:nucleus"/>
    <property type="evidence" value="ECO:0007669"/>
    <property type="project" value="TreeGrafter"/>
</dbReference>
<dbReference type="GO" id="GO:0004691">
    <property type="term" value="F:cAMP-dependent protein kinase activity"/>
    <property type="evidence" value="ECO:0007669"/>
    <property type="project" value="TreeGrafter"/>
</dbReference>
<proteinExistence type="predicted"/>
<keyword evidence="5" id="KW-0067">ATP-binding</keyword>
<keyword evidence="3" id="KW-0547">Nucleotide-binding</keyword>
<keyword evidence="8" id="KW-1185">Reference proteome</keyword>
<keyword evidence="1" id="KW-0723">Serine/threonine-protein kinase</keyword>
<feature type="compositionally biased region" description="Basic and acidic residues" evidence="6">
    <location>
        <begin position="1"/>
        <end position="17"/>
    </location>
</feature>
<evidence type="ECO:0000256" key="1">
    <source>
        <dbReference type="ARBA" id="ARBA00022527"/>
    </source>
</evidence>
<dbReference type="HOGENOM" id="CLU_000288_63_5_1"/>
<evidence type="ECO:0000256" key="3">
    <source>
        <dbReference type="ARBA" id="ARBA00022741"/>
    </source>
</evidence>
<keyword evidence="4" id="KW-0418">Kinase</keyword>
<evidence type="ECO:0000256" key="5">
    <source>
        <dbReference type="ARBA" id="ARBA00022840"/>
    </source>
</evidence>
<protein>
    <submittedName>
        <fullName evidence="7">Uncharacterized protein</fullName>
    </submittedName>
</protein>
<reference evidence="7" key="1">
    <citation type="submission" date="2015-05" db="UniProtKB">
        <authorList>
            <consortium name="EnsemblMetazoa"/>
        </authorList>
    </citation>
    <scope>IDENTIFICATION</scope>
</reference>
<dbReference type="PROSITE" id="PS50011">
    <property type="entry name" value="PROTEIN_KINASE_DOM"/>
    <property type="match status" value="1"/>
</dbReference>
<evidence type="ECO:0000256" key="6">
    <source>
        <dbReference type="SAM" id="MobiDB-lite"/>
    </source>
</evidence>
<dbReference type="PROSITE" id="PS51285">
    <property type="entry name" value="AGC_KINASE_CTER"/>
    <property type="match status" value="1"/>
</dbReference>
<dbReference type="InterPro" id="IPR000961">
    <property type="entry name" value="AGC-kinase_C"/>
</dbReference>
<feature type="region of interest" description="Disordered" evidence="6">
    <location>
        <begin position="1"/>
        <end position="20"/>
    </location>
</feature>
<dbReference type="AlphaFoldDB" id="T1HHZ7"/>
<dbReference type="Gene3D" id="1.10.510.10">
    <property type="entry name" value="Transferase(Phosphotransferase) domain 1"/>
    <property type="match status" value="1"/>
</dbReference>
<dbReference type="eggNOG" id="KOG0616">
    <property type="taxonomic scope" value="Eukaryota"/>
</dbReference>
<dbReference type="InterPro" id="IPR011009">
    <property type="entry name" value="Kinase-like_dom_sf"/>
</dbReference>
<dbReference type="InParanoid" id="T1HHZ7"/>
<dbReference type="VEuPathDB" id="VectorBase:RPRC003670"/>
<dbReference type="SUPFAM" id="SSF56112">
    <property type="entry name" value="Protein kinase-like (PK-like)"/>
    <property type="match status" value="1"/>
</dbReference>
<evidence type="ECO:0000313" key="8">
    <source>
        <dbReference type="Proteomes" id="UP000015103"/>
    </source>
</evidence>
<evidence type="ECO:0000256" key="4">
    <source>
        <dbReference type="ARBA" id="ARBA00022777"/>
    </source>
</evidence>
<name>T1HHZ7_RHOPR</name>
<dbReference type="GeneID" id="141458036"/>
<dbReference type="PANTHER" id="PTHR24353">
    <property type="entry name" value="CYCLIC NUCLEOTIDE-DEPENDENT PROTEIN KINASE"/>
    <property type="match status" value="1"/>
</dbReference>